<feature type="region of interest" description="Disordered" evidence="7">
    <location>
        <begin position="332"/>
        <end position="353"/>
    </location>
</feature>
<feature type="compositionally biased region" description="Basic and acidic residues" evidence="7">
    <location>
        <begin position="486"/>
        <end position="510"/>
    </location>
</feature>
<dbReference type="GO" id="GO:0007030">
    <property type="term" value="P:Golgi organization"/>
    <property type="evidence" value="ECO:0007669"/>
    <property type="project" value="TreeGrafter"/>
</dbReference>
<keyword evidence="10" id="KW-1185">Reference proteome</keyword>
<dbReference type="GO" id="GO:0016192">
    <property type="term" value="P:vesicle-mediated transport"/>
    <property type="evidence" value="ECO:0007669"/>
    <property type="project" value="UniProtKB-KW"/>
</dbReference>
<protein>
    <recommendedName>
        <fullName evidence="6">Protein transport protein sec16</fullName>
    </recommendedName>
</protein>
<evidence type="ECO:0000259" key="8">
    <source>
        <dbReference type="Pfam" id="PF12931"/>
    </source>
</evidence>
<evidence type="ECO:0000256" key="3">
    <source>
        <dbReference type="ARBA" id="ARBA00022448"/>
    </source>
</evidence>
<feature type="compositionally biased region" description="Polar residues" evidence="7">
    <location>
        <begin position="337"/>
        <end position="348"/>
    </location>
</feature>
<evidence type="ECO:0000313" key="11">
    <source>
        <dbReference type="WBParaSite" id="nRc.2.0.1.t46757-RA"/>
    </source>
</evidence>
<evidence type="ECO:0000256" key="2">
    <source>
        <dbReference type="ARBA" id="ARBA00005927"/>
    </source>
</evidence>
<feature type="region of interest" description="Disordered" evidence="7">
    <location>
        <begin position="1541"/>
        <end position="1581"/>
    </location>
</feature>
<dbReference type="CDD" id="cd09233">
    <property type="entry name" value="ACE1-Sec16-like"/>
    <property type="match status" value="1"/>
</dbReference>
<feature type="domain" description="Sec16 central conserved" evidence="9">
    <location>
        <begin position="742"/>
        <end position="860"/>
    </location>
</feature>
<feature type="compositionally biased region" description="Basic and acidic residues" evidence="7">
    <location>
        <begin position="439"/>
        <end position="461"/>
    </location>
</feature>
<keyword evidence="3 6" id="KW-0813">Transport</keyword>
<feature type="compositionally biased region" description="Low complexity" evidence="7">
    <location>
        <begin position="286"/>
        <end position="295"/>
    </location>
</feature>
<keyword evidence="4 6" id="KW-0256">Endoplasmic reticulum</keyword>
<feature type="region of interest" description="Disordered" evidence="7">
    <location>
        <begin position="639"/>
        <end position="672"/>
    </location>
</feature>
<accession>A0A915L7G2</accession>
<dbReference type="PANTHER" id="PTHR13402">
    <property type="entry name" value="RGPR-RELATED"/>
    <property type="match status" value="1"/>
</dbReference>
<name>A0A915L7G2_ROMCU</name>
<feature type="compositionally biased region" description="Acidic residues" evidence="7">
    <location>
        <begin position="553"/>
        <end position="565"/>
    </location>
</feature>
<feature type="region of interest" description="Disordered" evidence="7">
    <location>
        <begin position="439"/>
        <end position="540"/>
    </location>
</feature>
<keyword evidence="6" id="KW-0653">Protein transport</keyword>
<sequence length="1725" mass="193831">MATYSWNQCNSDWNYLNIVNDQNAYVIEDPQQTPPSACPSAADALNDAHHRAFSNEDLTSNYAYQDQLAEADMFNNIPPHNDGVHNQINNIPNDYQPQLQPSNPDLSTNILEAAVAVAASHSPNAWNDDWNDMADDIEENEEKYCAEADLPLLRNAATADPNQWFSQPVPRELPRADVNLITGNEVSTAPEPVPGSSSSNQQQNTIEFDLVTSKFDVRDDGHSSEATGYVNDIASSSASMNAQPAPDLVTPCSHLSFQSENVGSSSVKQTVESCNLLGTINARKISSSQESSSSSAVKQSAFDEQSSSMIKSEPTLFHATRATVKQVSRENLEKTIDVSQPSTSGNLTRNRRENLHKRFREATRKSQEIFARLNVSLLSPVNDRLDEERPESADSSIANQKLAQAPVSQNQAPVPVVTGGKIVPLILLPLNNIQNRTLKEGPEKKLSSHNNLETKSERNFNADDDLIGRRRPSLKDGDGASTRSKKVGEKRDEEEEYRREYESPVDDTRFHSRRRAKSRNSEYDFNDNRSTKSERISYNKYSGSRRNRHFDYESDNSEDSDDLENDYYDEYRYNRRGHRRESFRQYDNNYPPRNDHSHLMADPAWQKFLYEFYCHHGYYPTYEQLHQMWLEQQQQQSMLNDSAMSSRASARNEISRESGQKSSKMKSEMTKSKTDTFMITQQQRRLMQDDEKASQLSVTISGSAAINNQKPNIESDRSADISNVSVTEGFHSQVPYKHSVPHCLARFGANGHLIMINANIDSEVQKSSARYHHGSLFQSTIEIRQIRQMIKSGRDPKLDSDLEKMDAFPGPLCPSSTNKNALIQFCNRKIGQCKNDLSIMDRESLILIWNTLIVLIRQNGNITGPDLSRLLMDGLDCDDCTGMTEVERIDLVEERDQRYVDDGEKYSMDGIIKFDHALVNTSTQTVDRIEQRFRELLFYGGKKEALEWAIRHKLWGHALFLAMKMDQRTHTNVMIRFANSLPLTDPLQTLYQMMSGVTPAAVTRLSDDKWSDWRPHLAMILSNLSLFNGMPTDEAALRRELDSVLRLGHTLMDDGRTYAAQFCYLCCHMLQRWNVFSTPPEENTTTESSRRLIVLLGAHNETRCKELFTIDRYQMTEIYEYAIGLAHFSIEGRQSFLHTLQRQKLHYVQMILEMGNGESAYKYLSAIGRAVLQNPDNYDLNTTNIVHFLASKLHVFDFNTNYDQINLLPQWIVDLRNAIAGSHKNEKSETQTELVKNAPEASNEVQSLPHNDQHEQHHRKSFFIGAPNKEEENGQPYSQIPLQKRQSFDTTAQQKLIAAETPYGNYVSSPFTSINQDAPPKTPGVSPLTTMHQNVAASTSQAITPGQTSDWFDGQSSSLKPISKPIAESTPVSTEHPVAPIVEQHNYNYDANQYFTDGQIKTIVYEPPQQQNYEHSPELFSTEQHQNVTKASAAPTQFFTERQNFLTTASPPSELNDSVFTATPPSAAAQSQTANNDRHKTVATGNLKQESKLDASKRNKSWLGEKLGGVVKKFLPKDANEMILPDDKNKAIVWDEKTGKWVNTDGTSNEEPPPPPPPSAAGSSASLQIHEPFPTPAHPNFAAQHHQQYTPVATVAPTLPSAPTRPAVATLAPARPTNRLAGYGRRYATINSFGVIQNSPNDPPPPCLPVAQSPIVADPSAAATPGVYSANSRNYFVPQPMTTTDQDVQQQQHQDYSSFLTNGGAAQYPNGNVDQQQQQATGYAY</sequence>
<evidence type="ECO:0000256" key="1">
    <source>
        <dbReference type="ARBA" id="ARBA00004240"/>
    </source>
</evidence>
<keyword evidence="5 6" id="KW-0931">ER-Golgi transport</keyword>
<feature type="region of interest" description="Disordered" evidence="7">
    <location>
        <begin position="1223"/>
        <end position="1244"/>
    </location>
</feature>
<dbReference type="WBParaSite" id="nRc.2.0.1.t46757-RA">
    <property type="protein sequence ID" value="nRc.2.0.1.t46757-RA"/>
    <property type="gene ID" value="nRc.2.0.1.g46757"/>
</dbReference>
<comment type="subcellular location">
    <subcellularLocation>
        <location evidence="1">Endoplasmic reticulum</location>
    </subcellularLocation>
    <subcellularLocation>
        <location evidence="6">Golgi apparatus membrane</location>
    </subcellularLocation>
</comment>
<feature type="region of interest" description="Disordered" evidence="7">
    <location>
        <begin position="1337"/>
        <end position="1374"/>
    </location>
</feature>
<dbReference type="Pfam" id="PF12932">
    <property type="entry name" value="Sec16"/>
    <property type="match status" value="1"/>
</dbReference>
<dbReference type="Proteomes" id="UP000887565">
    <property type="component" value="Unplaced"/>
</dbReference>
<feature type="compositionally biased region" description="Polar residues" evidence="7">
    <location>
        <begin position="296"/>
        <end position="310"/>
    </location>
</feature>
<dbReference type="PANTHER" id="PTHR13402:SF6">
    <property type="entry name" value="SECRETORY 16, ISOFORM I"/>
    <property type="match status" value="1"/>
</dbReference>
<dbReference type="GO" id="GO:0070973">
    <property type="term" value="P:protein localization to endoplasmic reticulum exit site"/>
    <property type="evidence" value="ECO:0007669"/>
    <property type="project" value="TreeGrafter"/>
</dbReference>
<dbReference type="Gene3D" id="1.25.40.1030">
    <property type="match status" value="1"/>
</dbReference>
<feature type="compositionally biased region" description="Polar residues" evidence="7">
    <location>
        <begin position="639"/>
        <end position="649"/>
    </location>
</feature>
<evidence type="ECO:0000256" key="6">
    <source>
        <dbReference type="RuleBase" id="RU364101"/>
    </source>
</evidence>
<feature type="compositionally biased region" description="Polar residues" evidence="7">
    <location>
        <begin position="393"/>
        <end position="411"/>
    </location>
</feature>
<feature type="region of interest" description="Disordered" evidence="7">
    <location>
        <begin position="546"/>
        <end position="565"/>
    </location>
</feature>
<dbReference type="GO" id="GO:0012507">
    <property type="term" value="C:ER to Golgi transport vesicle membrane"/>
    <property type="evidence" value="ECO:0007669"/>
    <property type="project" value="TreeGrafter"/>
</dbReference>
<comment type="similarity">
    <text evidence="2 6">Belongs to the SEC16 family.</text>
</comment>
<feature type="region of interest" description="Disordered" evidence="7">
    <location>
        <begin position="285"/>
        <end position="314"/>
    </location>
</feature>
<feature type="domain" description="Sec16 Sec23-binding" evidence="8">
    <location>
        <begin position="934"/>
        <end position="1177"/>
    </location>
</feature>
<feature type="region of interest" description="Disordered" evidence="7">
    <location>
        <begin position="1448"/>
        <end position="1496"/>
    </location>
</feature>
<feature type="compositionally biased region" description="Polar residues" evidence="7">
    <location>
        <begin position="1448"/>
        <end position="1475"/>
    </location>
</feature>
<evidence type="ECO:0000313" key="10">
    <source>
        <dbReference type="Proteomes" id="UP000887565"/>
    </source>
</evidence>
<feature type="region of interest" description="Disordered" evidence="7">
    <location>
        <begin position="386"/>
        <end position="411"/>
    </location>
</feature>
<feature type="compositionally biased region" description="Polar residues" evidence="7">
    <location>
        <begin position="1709"/>
        <end position="1725"/>
    </location>
</feature>
<dbReference type="GO" id="GO:0015031">
    <property type="term" value="P:protein transport"/>
    <property type="evidence" value="ECO:0007669"/>
    <property type="project" value="UniProtKB-KW"/>
</dbReference>
<evidence type="ECO:0000256" key="7">
    <source>
        <dbReference type="SAM" id="MobiDB-lite"/>
    </source>
</evidence>
<reference evidence="11" key="1">
    <citation type="submission" date="2022-11" db="UniProtKB">
        <authorList>
            <consortium name="WormBaseParasite"/>
        </authorList>
    </citation>
    <scope>IDENTIFICATION</scope>
</reference>
<feature type="compositionally biased region" description="Basic and acidic residues" evidence="7">
    <location>
        <begin position="653"/>
        <end position="672"/>
    </location>
</feature>
<proteinExistence type="inferred from homology"/>
<keyword evidence="6" id="KW-0333">Golgi apparatus</keyword>
<keyword evidence="6" id="KW-0472">Membrane</keyword>
<organism evidence="10 11">
    <name type="scientific">Romanomermis culicivorax</name>
    <name type="common">Nematode worm</name>
    <dbReference type="NCBI Taxonomy" id="13658"/>
    <lineage>
        <taxon>Eukaryota</taxon>
        <taxon>Metazoa</taxon>
        <taxon>Ecdysozoa</taxon>
        <taxon>Nematoda</taxon>
        <taxon>Enoplea</taxon>
        <taxon>Dorylaimia</taxon>
        <taxon>Mermithida</taxon>
        <taxon>Mermithoidea</taxon>
        <taxon>Mermithidae</taxon>
        <taxon>Romanomermis</taxon>
    </lineage>
</organism>
<feature type="compositionally biased region" description="Polar residues" evidence="7">
    <location>
        <begin position="1337"/>
        <end position="1360"/>
    </location>
</feature>
<dbReference type="GO" id="GO:0000139">
    <property type="term" value="C:Golgi membrane"/>
    <property type="evidence" value="ECO:0007669"/>
    <property type="project" value="UniProtKB-SubCell"/>
</dbReference>
<feature type="region of interest" description="Disordered" evidence="7">
    <location>
        <begin position="1702"/>
        <end position="1725"/>
    </location>
</feature>
<dbReference type="InterPro" id="IPR024298">
    <property type="entry name" value="Sec16_Sec23-bd"/>
</dbReference>
<dbReference type="InterPro" id="IPR024340">
    <property type="entry name" value="Sec16_CCD"/>
</dbReference>
<dbReference type="Pfam" id="PF12931">
    <property type="entry name" value="TPR_Sec16"/>
    <property type="match status" value="1"/>
</dbReference>
<evidence type="ECO:0000256" key="5">
    <source>
        <dbReference type="ARBA" id="ARBA00022892"/>
    </source>
</evidence>
<evidence type="ECO:0000256" key="4">
    <source>
        <dbReference type="ARBA" id="ARBA00022824"/>
    </source>
</evidence>
<evidence type="ECO:0000259" key="9">
    <source>
        <dbReference type="Pfam" id="PF12932"/>
    </source>
</evidence>
<feature type="compositionally biased region" description="Basic and acidic residues" evidence="7">
    <location>
        <begin position="519"/>
        <end position="537"/>
    </location>
</feature>
<dbReference type="GO" id="GO:0070971">
    <property type="term" value="C:endoplasmic reticulum exit site"/>
    <property type="evidence" value="ECO:0007669"/>
    <property type="project" value="TreeGrafter"/>
</dbReference>